<dbReference type="GO" id="GO:0071008">
    <property type="term" value="C:U2-type post-mRNA release spliceosomal complex"/>
    <property type="evidence" value="ECO:0007669"/>
    <property type="project" value="TreeGrafter"/>
</dbReference>
<name>A0A3S5B7I8_9PLAT</name>
<sequence>MKGGTKNDSSEEQKSQPLDDKFSDEEEDKQFFAKQLTAQSSDEDDSIDLKPRHKLKNAANNPFLGSRVFLNRAVRLAQASSAGATFGSWEKHTKGIGIKLLEQMGFEPGKGLGRQGQGIVTPVETKLRIGKGSIGYMGSEISQAPRKDYPRYKKKTDTTNTSRIAYKTIDEIISGIAPPVHSTITKKQGPFLENSEMSRVKVIDMTSREQRVYTGYEAALSRITTQRNMTIDDQDETGPDAQGVKKLRRIEGTFFDVPVLRHNINLLVESIEDEVRRCDRSARFEEDRAAGLEHEIDRLNQSV</sequence>
<dbReference type="PANTHER" id="PTHR23329">
    <property type="entry name" value="TUFTELIN-INTERACTING PROTEIN 11-RELATED"/>
    <property type="match status" value="1"/>
</dbReference>
<evidence type="ECO:0000256" key="1">
    <source>
        <dbReference type="SAM" id="MobiDB-lite"/>
    </source>
</evidence>
<evidence type="ECO:0000313" key="3">
    <source>
        <dbReference type="EMBL" id="VEL42401.1"/>
    </source>
</evidence>
<feature type="domain" description="G-patch" evidence="2">
    <location>
        <begin position="93"/>
        <end position="139"/>
    </location>
</feature>
<gene>
    <name evidence="3" type="ORF">PXEA_LOCUS35841</name>
</gene>
<dbReference type="Proteomes" id="UP000784294">
    <property type="component" value="Unassembled WGS sequence"/>
</dbReference>
<reference evidence="3" key="1">
    <citation type="submission" date="2018-11" db="EMBL/GenBank/DDBJ databases">
        <authorList>
            <consortium name="Pathogen Informatics"/>
        </authorList>
    </citation>
    <scope>NUCLEOTIDE SEQUENCE</scope>
</reference>
<evidence type="ECO:0000313" key="4">
    <source>
        <dbReference type="Proteomes" id="UP000784294"/>
    </source>
</evidence>
<feature type="compositionally biased region" description="Basic and acidic residues" evidence="1">
    <location>
        <begin position="8"/>
        <end position="21"/>
    </location>
</feature>
<dbReference type="OrthoDB" id="4822at2759"/>
<dbReference type="InterPro" id="IPR000467">
    <property type="entry name" value="G_patch_dom"/>
</dbReference>
<dbReference type="PANTHER" id="PTHR23329:SF1">
    <property type="entry name" value="TUFTELIN-INTERACTING PROTEIN 11"/>
    <property type="match status" value="1"/>
</dbReference>
<dbReference type="InterPro" id="IPR045211">
    <property type="entry name" value="TFP11/STIP/Ntr1"/>
</dbReference>
<dbReference type="GO" id="GO:0000390">
    <property type="term" value="P:spliceosomal complex disassembly"/>
    <property type="evidence" value="ECO:0007669"/>
    <property type="project" value="InterPro"/>
</dbReference>
<dbReference type="AlphaFoldDB" id="A0A3S5B7I8"/>
<dbReference type="PROSITE" id="PS50174">
    <property type="entry name" value="G_PATCH"/>
    <property type="match status" value="1"/>
</dbReference>
<dbReference type="GO" id="GO:0003676">
    <property type="term" value="F:nucleic acid binding"/>
    <property type="evidence" value="ECO:0007669"/>
    <property type="project" value="InterPro"/>
</dbReference>
<dbReference type="EMBL" id="CAAALY010274227">
    <property type="protein sequence ID" value="VEL42401.1"/>
    <property type="molecule type" value="Genomic_DNA"/>
</dbReference>
<accession>A0A3S5B7I8</accession>
<comment type="caution">
    <text evidence="3">The sequence shown here is derived from an EMBL/GenBank/DDBJ whole genome shotgun (WGS) entry which is preliminary data.</text>
</comment>
<evidence type="ECO:0000259" key="2">
    <source>
        <dbReference type="PROSITE" id="PS50174"/>
    </source>
</evidence>
<keyword evidence="4" id="KW-1185">Reference proteome</keyword>
<proteinExistence type="predicted"/>
<dbReference type="Pfam" id="PF01585">
    <property type="entry name" value="G-patch"/>
    <property type="match status" value="1"/>
</dbReference>
<protein>
    <recommendedName>
        <fullName evidence="2">G-patch domain-containing protein</fullName>
    </recommendedName>
</protein>
<organism evidence="3 4">
    <name type="scientific">Protopolystoma xenopodis</name>
    <dbReference type="NCBI Taxonomy" id="117903"/>
    <lineage>
        <taxon>Eukaryota</taxon>
        <taxon>Metazoa</taxon>
        <taxon>Spiralia</taxon>
        <taxon>Lophotrochozoa</taxon>
        <taxon>Platyhelminthes</taxon>
        <taxon>Monogenea</taxon>
        <taxon>Polyopisthocotylea</taxon>
        <taxon>Polystomatidea</taxon>
        <taxon>Polystomatidae</taxon>
        <taxon>Protopolystoma</taxon>
    </lineage>
</organism>
<dbReference type="SMART" id="SM00443">
    <property type="entry name" value="G_patch"/>
    <property type="match status" value="1"/>
</dbReference>
<feature type="region of interest" description="Disordered" evidence="1">
    <location>
        <begin position="1"/>
        <end position="48"/>
    </location>
</feature>